<name>A0A447TD98_CHRVL</name>
<organism evidence="7 8">
    <name type="scientific">Chromobacterium violaceum</name>
    <dbReference type="NCBI Taxonomy" id="536"/>
    <lineage>
        <taxon>Bacteria</taxon>
        <taxon>Pseudomonadati</taxon>
        <taxon>Pseudomonadota</taxon>
        <taxon>Betaproteobacteria</taxon>
        <taxon>Neisseriales</taxon>
        <taxon>Chromobacteriaceae</taxon>
        <taxon>Chromobacterium</taxon>
    </lineage>
</organism>
<evidence type="ECO:0000256" key="5">
    <source>
        <dbReference type="SAM" id="Phobius"/>
    </source>
</evidence>
<dbReference type="EMBL" id="LR134182">
    <property type="protein sequence ID" value="VEB42880.1"/>
    <property type="molecule type" value="Genomic_DNA"/>
</dbReference>
<reference evidence="7 8" key="1">
    <citation type="submission" date="2018-12" db="EMBL/GenBank/DDBJ databases">
        <authorList>
            <consortium name="Pathogen Informatics"/>
        </authorList>
    </citation>
    <scope>NUCLEOTIDE SEQUENCE [LARGE SCALE GENOMIC DNA]</scope>
    <source>
        <strain evidence="7 8">NCTC9695</strain>
    </source>
</reference>
<evidence type="ECO:0000313" key="8">
    <source>
        <dbReference type="Proteomes" id="UP000275777"/>
    </source>
</evidence>
<dbReference type="InterPro" id="IPR006694">
    <property type="entry name" value="Fatty_acid_hydroxylase"/>
</dbReference>
<dbReference type="PANTHER" id="PTHR11863">
    <property type="entry name" value="STEROL DESATURASE"/>
    <property type="match status" value="1"/>
</dbReference>
<dbReference type="GO" id="GO:0016020">
    <property type="term" value="C:membrane"/>
    <property type="evidence" value="ECO:0007669"/>
    <property type="project" value="UniProtKB-SubCell"/>
</dbReference>
<evidence type="ECO:0000313" key="7">
    <source>
        <dbReference type="EMBL" id="VEB42880.1"/>
    </source>
</evidence>
<proteinExistence type="predicted"/>
<sequence>MELYAFPALAILFVGIFTREVIAPASKNRCDRRWLLLASALGGCTAAVTLALGGLFAAQIDSVALIPAARGWPDILVGAASFLLTSFAFYWWHRATHASDLLWRLFHQLHHSPRRVEALTAFYAHPLDSAAAVLISAFSSYLVLGASPIAAAWALFFTSGFDLFLHGDMKTRAGWAISSSARKCIPSTTPMGTMLRITACPCGICCLAPGAIRRREWRAWASMSTRRTTSMRCCYAATCTRAADGRCRFYDLFSSSGLPRLRARGCAPSYTLARCWKSSAV</sequence>
<evidence type="ECO:0000256" key="2">
    <source>
        <dbReference type="ARBA" id="ARBA00022692"/>
    </source>
</evidence>
<dbReference type="GO" id="GO:0008610">
    <property type="term" value="P:lipid biosynthetic process"/>
    <property type="evidence" value="ECO:0007669"/>
    <property type="project" value="InterPro"/>
</dbReference>
<keyword evidence="3 5" id="KW-1133">Transmembrane helix</keyword>
<evidence type="ECO:0000259" key="6">
    <source>
        <dbReference type="Pfam" id="PF04116"/>
    </source>
</evidence>
<dbReference type="InterPro" id="IPR050307">
    <property type="entry name" value="Sterol_Desaturase_Related"/>
</dbReference>
<gene>
    <name evidence="7" type="ORF">NCTC9695_03332</name>
</gene>
<feature type="transmembrane region" description="Helical" evidence="5">
    <location>
        <begin position="141"/>
        <end position="165"/>
    </location>
</feature>
<protein>
    <submittedName>
        <fullName evidence="7">Fatty acid hydroxylase superfamily</fullName>
    </submittedName>
</protein>
<feature type="transmembrane region" description="Helical" evidence="5">
    <location>
        <begin position="34"/>
        <end position="55"/>
    </location>
</feature>
<dbReference type="Pfam" id="PF04116">
    <property type="entry name" value="FA_hydroxylase"/>
    <property type="match status" value="1"/>
</dbReference>
<dbReference type="GO" id="GO:0005506">
    <property type="term" value="F:iron ion binding"/>
    <property type="evidence" value="ECO:0007669"/>
    <property type="project" value="InterPro"/>
</dbReference>
<feature type="transmembrane region" description="Helical" evidence="5">
    <location>
        <begin position="75"/>
        <end position="95"/>
    </location>
</feature>
<evidence type="ECO:0000256" key="1">
    <source>
        <dbReference type="ARBA" id="ARBA00004370"/>
    </source>
</evidence>
<feature type="transmembrane region" description="Helical" evidence="5">
    <location>
        <begin position="6"/>
        <end position="22"/>
    </location>
</feature>
<dbReference type="Proteomes" id="UP000275777">
    <property type="component" value="Chromosome"/>
</dbReference>
<keyword evidence="4 5" id="KW-0472">Membrane</keyword>
<evidence type="ECO:0000256" key="3">
    <source>
        <dbReference type="ARBA" id="ARBA00022989"/>
    </source>
</evidence>
<accession>A0A447TD98</accession>
<evidence type="ECO:0000256" key="4">
    <source>
        <dbReference type="ARBA" id="ARBA00023136"/>
    </source>
</evidence>
<comment type="subcellular location">
    <subcellularLocation>
        <location evidence="1">Membrane</location>
    </subcellularLocation>
</comment>
<dbReference type="GO" id="GO:0016491">
    <property type="term" value="F:oxidoreductase activity"/>
    <property type="evidence" value="ECO:0007669"/>
    <property type="project" value="InterPro"/>
</dbReference>
<feature type="domain" description="Fatty acid hydroxylase" evidence="6">
    <location>
        <begin position="80"/>
        <end position="177"/>
    </location>
</feature>
<keyword evidence="2 5" id="KW-0812">Transmembrane</keyword>
<dbReference type="AlphaFoldDB" id="A0A447TD98"/>